<dbReference type="Gene3D" id="3.10.20.30">
    <property type="match status" value="1"/>
</dbReference>
<dbReference type="InterPro" id="IPR003749">
    <property type="entry name" value="ThiS/MoaD-like"/>
</dbReference>
<evidence type="ECO:0000313" key="1">
    <source>
        <dbReference type="EMBL" id="BDD87438.1"/>
    </source>
</evidence>
<dbReference type="Pfam" id="PF02597">
    <property type="entry name" value="ThiS"/>
    <property type="match status" value="1"/>
</dbReference>
<dbReference type="EMBL" id="AP025516">
    <property type="protein sequence ID" value="BDD87438.1"/>
    <property type="molecule type" value="Genomic_DNA"/>
</dbReference>
<dbReference type="RefSeq" id="WP_284154464.1">
    <property type="nucleotide sequence ID" value="NZ_AP025516.1"/>
</dbReference>
<dbReference type="Proteomes" id="UP000830055">
    <property type="component" value="Chromosome"/>
</dbReference>
<keyword evidence="2" id="KW-1185">Reference proteome</keyword>
<gene>
    <name evidence="1" type="ORF">DPPLL_18030</name>
</gene>
<evidence type="ECO:0008006" key="3">
    <source>
        <dbReference type="Google" id="ProtNLM"/>
    </source>
</evidence>
<dbReference type="InterPro" id="IPR012675">
    <property type="entry name" value="Beta-grasp_dom_sf"/>
</dbReference>
<protein>
    <recommendedName>
        <fullName evidence="3">MoaD/ThiS family protein</fullName>
    </recommendedName>
</protein>
<proteinExistence type="predicted"/>
<name>A0ABN6M3E6_9BACT</name>
<dbReference type="InterPro" id="IPR016155">
    <property type="entry name" value="Mopterin_synth/thiamin_S_b"/>
</dbReference>
<accession>A0ABN6M3E6</accession>
<sequence length="74" mass="8078">MRLTVKLFATFRVNRFSSAEQDYPEGTPVGAIIDAIGIDRQEVGITMLNSRHCRMDTVPQQGDVLAIFPVIGGG</sequence>
<evidence type="ECO:0000313" key="2">
    <source>
        <dbReference type="Proteomes" id="UP000830055"/>
    </source>
</evidence>
<reference evidence="1 2" key="1">
    <citation type="submission" date="2022-01" db="EMBL/GenBank/DDBJ databases">
        <title>Desulfofustis limnae sp. nov., a novel mesophilic sulfate-reducing bacterium isolated from marsh soil.</title>
        <authorList>
            <person name="Watanabe M."/>
            <person name="Takahashi A."/>
            <person name="Kojima H."/>
            <person name="Fukui M."/>
        </authorList>
    </citation>
    <scope>NUCLEOTIDE SEQUENCE [LARGE SCALE GENOMIC DNA]</scope>
    <source>
        <strain evidence="1 2">PPLL</strain>
    </source>
</reference>
<organism evidence="1 2">
    <name type="scientific">Desulfofustis limnaeus</name>
    <dbReference type="NCBI Taxonomy" id="2740163"/>
    <lineage>
        <taxon>Bacteria</taxon>
        <taxon>Pseudomonadati</taxon>
        <taxon>Thermodesulfobacteriota</taxon>
        <taxon>Desulfobulbia</taxon>
        <taxon>Desulfobulbales</taxon>
        <taxon>Desulfocapsaceae</taxon>
        <taxon>Desulfofustis</taxon>
    </lineage>
</organism>
<dbReference type="SUPFAM" id="SSF54285">
    <property type="entry name" value="MoaD/ThiS"/>
    <property type="match status" value="1"/>
</dbReference>